<evidence type="ECO:0000256" key="6">
    <source>
        <dbReference type="ARBA" id="ARBA00022781"/>
    </source>
</evidence>
<comment type="subcellular location">
    <subcellularLocation>
        <location evidence="13">Cell membrane</location>
        <topology evidence="13">Multi-pass membrane protein</topology>
    </subcellularLocation>
    <subcellularLocation>
        <location evidence="1">Membrane</location>
        <topology evidence="1">Multi-pass membrane protein</topology>
    </subcellularLocation>
</comment>
<dbReference type="CDD" id="cd18182">
    <property type="entry name" value="ATP-synt_Fo_c_ATP5G3"/>
    <property type="match status" value="1"/>
</dbReference>
<comment type="caution">
    <text evidence="15">The sequence shown here is derived from an EMBL/GenBank/DDBJ whole genome shotgun (WGS) entry which is preliminary data.</text>
</comment>
<name>A0A371RHF7_9PROT</name>
<dbReference type="OrthoDB" id="9811093at2"/>
<dbReference type="Gene3D" id="1.20.20.10">
    <property type="entry name" value="F1F0 ATP synthase subunit C"/>
    <property type="match status" value="1"/>
</dbReference>
<comment type="function">
    <text evidence="12 13">F(1)F(0) ATP synthase produces ATP from ADP in the presence of a proton or sodium gradient. F-type ATPases consist of two structural domains, F(1) containing the extramembraneous catalytic core and F(0) containing the membrane proton channel, linked together by a central stalk and a peripheral stalk. During catalysis, ATP synthesis in the catalytic domain of F(1) is coupled via a rotary mechanism of the central stalk subunits to proton translocation.</text>
</comment>
<keyword evidence="7 13" id="KW-1133">Transmembrane helix</keyword>
<evidence type="ECO:0000256" key="3">
    <source>
        <dbReference type="ARBA" id="ARBA00022448"/>
    </source>
</evidence>
<dbReference type="SUPFAM" id="SSF81333">
    <property type="entry name" value="F1F0 ATP synthase subunit C"/>
    <property type="match status" value="1"/>
</dbReference>
<proteinExistence type="inferred from homology"/>
<evidence type="ECO:0000256" key="5">
    <source>
        <dbReference type="ARBA" id="ARBA00022692"/>
    </source>
</evidence>
<dbReference type="GO" id="GO:0008289">
    <property type="term" value="F:lipid binding"/>
    <property type="evidence" value="ECO:0007669"/>
    <property type="project" value="UniProtKB-KW"/>
</dbReference>
<keyword evidence="5 13" id="KW-0812">Transmembrane</keyword>
<keyword evidence="15" id="KW-0378">Hydrolase</keyword>
<dbReference type="InterPro" id="IPR000454">
    <property type="entry name" value="ATP_synth_F0_csu"/>
</dbReference>
<dbReference type="InterPro" id="IPR035921">
    <property type="entry name" value="F/V-ATP_Csub_sf"/>
</dbReference>
<dbReference type="RefSeq" id="WP_116391515.1">
    <property type="nucleotide sequence ID" value="NZ_CAXQPM010000032.1"/>
</dbReference>
<dbReference type="PANTHER" id="PTHR10031">
    <property type="entry name" value="ATP SYNTHASE LIPID-BINDING PROTEIN, MITOCHONDRIAL"/>
    <property type="match status" value="1"/>
</dbReference>
<evidence type="ECO:0000313" key="15">
    <source>
        <dbReference type="EMBL" id="RFB04884.1"/>
    </source>
</evidence>
<keyword evidence="16" id="KW-1185">Reference proteome</keyword>
<evidence type="ECO:0000256" key="10">
    <source>
        <dbReference type="ARBA" id="ARBA00023136"/>
    </source>
</evidence>
<gene>
    <name evidence="13 15" type="primary">atpE</name>
    <name evidence="15" type="ORF">DX908_06060</name>
</gene>
<keyword evidence="9 13" id="KW-0446">Lipid-binding</keyword>
<dbReference type="GO" id="GO:0016787">
    <property type="term" value="F:hydrolase activity"/>
    <property type="evidence" value="ECO:0007669"/>
    <property type="project" value="UniProtKB-KW"/>
</dbReference>
<feature type="site" description="Reversibly protonated during proton transport" evidence="13">
    <location>
        <position position="58"/>
    </location>
</feature>
<dbReference type="PANTHER" id="PTHR10031:SF0">
    <property type="entry name" value="ATPASE PROTEIN 9"/>
    <property type="match status" value="1"/>
</dbReference>
<comment type="function">
    <text evidence="13">Key component of the F(0) channel; it plays a direct role in translocation across the membrane. A homomeric c-ring of between 10-14 subunits forms the central stalk rotor element with the F(1) delta and epsilon subunits.</text>
</comment>
<dbReference type="GO" id="GO:0046933">
    <property type="term" value="F:proton-transporting ATP synthase activity, rotational mechanism"/>
    <property type="evidence" value="ECO:0007669"/>
    <property type="project" value="UniProtKB-UniRule"/>
</dbReference>
<evidence type="ECO:0000313" key="16">
    <source>
        <dbReference type="Proteomes" id="UP000264589"/>
    </source>
</evidence>
<keyword evidence="3 13" id="KW-0813">Transport</keyword>
<evidence type="ECO:0000259" key="14">
    <source>
        <dbReference type="Pfam" id="PF00137"/>
    </source>
</evidence>
<dbReference type="InterPro" id="IPR002379">
    <property type="entry name" value="ATPase_proteolipid_c-like_dom"/>
</dbReference>
<feature type="domain" description="V-ATPase proteolipid subunit C-like" evidence="14">
    <location>
        <begin position="9"/>
        <end position="71"/>
    </location>
</feature>
<keyword evidence="10 13" id="KW-0472">Membrane</keyword>
<evidence type="ECO:0000256" key="12">
    <source>
        <dbReference type="ARBA" id="ARBA00025198"/>
    </source>
</evidence>
<feature type="transmembrane region" description="Helical" evidence="13">
    <location>
        <begin position="12"/>
        <end position="30"/>
    </location>
</feature>
<evidence type="ECO:0000256" key="8">
    <source>
        <dbReference type="ARBA" id="ARBA00023065"/>
    </source>
</evidence>
<keyword evidence="4 13" id="KW-0138">CF(0)</keyword>
<accession>A0A371RHF7</accession>
<dbReference type="InterPro" id="IPR005953">
    <property type="entry name" value="ATP_synth_csu_bac/chlpt"/>
</dbReference>
<dbReference type="GO" id="GO:0045259">
    <property type="term" value="C:proton-transporting ATP synthase complex"/>
    <property type="evidence" value="ECO:0007669"/>
    <property type="project" value="UniProtKB-KW"/>
</dbReference>
<sequence length="75" mass="7605">MEAEAAKLIGAGLAVLPLAGVGIGLGILFGNFLSGAFRNPSAKAGLTSDFYIAFALTEATGLFGLVVSLLILFVF</sequence>
<keyword evidence="13" id="KW-1003">Cell membrane</keyword>
<dbReference type="AlphaFoldDB" id="A0A371RHF7"/>
<keyword evidence="11 13" id="KW-0066">ATP synthesis</keyword>
<keyword evidence="8 13" id="KW-0406">Ion transport</keyword>
<evidence type="ECO:0000256" key="1">
    <source>
        <dbReference type="ARBA" id="ARBA00004141"/>
    </source>
</evidence>
<dbReference type="Pfam" id="PF00137">
    <property type="entry name" value="ATP-synt_C"/>
    <property type="match status" value="1"/>
</dbReference>
<dbReference type="GO" id="GO:0005886">
    <property type="term" value="C:plasma membrane"/>
    <property type="evidence" value="ECO:0007669"/>
    <property type="project" value="UniProtKB-SubCell"/>
</dbReference>
<feature type="transmembrane region" description="Helical" evidence="13">
    <location>
        <begin position="50"/>
        <end position="74"/>
    </location>
</feature>
<comment type="similarity">
    <text evidence="2 13">Belongs to the ATPase C chain family.</text>
</comment>
<dbReference type="PRINTS" id="PR00124">
    <property type="entry name" value="ATPASEC"/>
</dbReference>
<reference evidence="15 16" key="1">
    <citation type="submission" date="2018-08" db="EMBL/GenBank/DDBJ databases">
        <title>Parvularcula sp. SM1705, isolated from surface water of the South Sea China.</title>
        <authorList>
            <person name="Sun L."/>
        </authorList>
    </citation>
    <scope>NUCLEOTIDE SEQUENCE [LARGE SCALE GENOMIC DNA]</scope>
    <source>
        <strain evidence="15 16">SM1705</strain>
    </source>
</reference>
<protein>
    <recommendedName>
        <fullName evidence="13">ATP synthase subunit c</fullName>
    </recommendedName>
    <alternativeName>
        <fullName evidence="13">ATP synthase F(0) sector subunit c</fullName>
    </alternativeName>
    <alternativeName>
        <fullName evidence="13">F-type ATPase subunit c</fullName>
        <shortName evidence="13">F-ATPase subunit c</shortName>
    </alternativeName>
    <alternativeName>
        <fullName evidence="13">Lipid-binding protein</fullName>
    </alternativeName>
</protein>
<evidence type="ECO:0000256" key="2">
    <source>
        <dbReference type="ARBA" id="ARBA00006704"/>
    </source>
</evidence>
<organism evidence="15 16">
    <name type="scientific">Parvularcula marina</name>
    <dbReference type="NCBI Taxonomy" id="2292771"/>
    <lineage>
        <taxon>Bacteria</taxon>
        <taxon>Pseudomonadati</taxon>
        <taxon>Pseudomonadota</taxon>
        <taxon>Alphaproteobacteria</taxon>
        <taxon>Parvularculales</taxon>
        <taxon>Parvularculaceae</taxon>
        <taxon>Parvularcula</taxon>
    </lineage>
</organism>
<evidence type="ECO:0000256" key="4">
    <source>
        <dbReference type="ARBA" id="ARBA00022547"/>
    </source>
</evidence>
<evidence type="ECO:0000256" key="7">
    <source>
        <dbReference type="ARBA" id="ARBA00022989"/>
    </source>
</evidence>
<dbReference type="Proteomes" id="UP000264589">
    <property type="component" value="Unassembled WGS sequence"/>
</dbReference>
<evidence type="ECO:0000256" key="9">
    <source>
        <dbReference type="ARBA" id="ARBA00023121"/>
    </source>
</evidence>
<dbReference type="HAMAP" id="MF_01396">
    <property type="entry name" value="ATP_synth_c_bact"/>
    <property type="match status" value="1"/>
</dbReference>
<dbReference type="InterPro" id="IPR038662">
    <property type="entry name" value="ATP_synth_F0_csu_sf"/>
</dbReference>
<dbReference type="GO" id="GO:0033177">
    <property type="term" value="C:proton-transporting two-sector ATPase complex, proton-transporting domain"/>
    <property type="evidence" value="ECO:0007669"/>
    <property type="project" value="InterPro"/>
</dbReference>
<dbReference type="FunCoup" id="A0A371RHF7">
    <property type="interactions" value="158"/>
</dbReference>
<dbReference type="InParanoid" id="A0A371RHF7"/>
<keyword evidence="6 13" id="KW-0375">Hydrogen ion transport</keyword>
<dbReference type="EMBL" id="QUQO01000001">
    <property type="protein sequence ID" value="RFB04884.1"/>
    <property type="molecule type" value="Genomic_DNA"/>
</dbReference>
<dbReference type="NCBIfam" id="TIGR01260">
    <property type="entry name" value="ATP_synt_c"/>
    <property type="match status" value="1"/>
</dbReference>
<evidence type="ECO:0000256" key="11">
    <source>
        <dbReference type="ARBA" id="ARBA00023310"/>
    </source>
</evidence>
<evidence type="ECO:0000256" key="13">
    <source>
        <dbReference type="HAMAP-Rule" id="MF_01396"/>
    </source>
</evidence>